<name>A0A9W8TP52_9PEZI</name>
<dbReference type="Proteomes" id="UP001148614">
    <property type="component" value="Unassembled WGS sequence"/>
</dbReference>
<evidence type="ECO:0000313" key="3">
    <source>
        <dbReference type="Proteomes" id="UP001148614"/>
    </source>
</evidence>
<organism evidence="2 3">
    <name type="scientific">Xylaria arbuscula</name>
    <dbReference type="NCBI Taxonomy" id="114810"/>
    <lineage>
        <taxon>Eukaryota</taxon>
        <taxon>Fungi</taxon>
        <taxon>Dikarya</taxon>
        <taxon>Ascomycota</taxon>
        <taxon>Pezizomycotina</taxon>
        <taxon>Sordariomycetes</taxon>
        <taxon>Xylariomycetidae</taxon>
        <taxon>Xylariales</taxon>
        <taxon>Xylariaceae</taxon>
        <taxon>Xylaria</taxon>
    </lineage>
</organism>
<keyword evidence="3" id="KW-1185">Reference proteome</keyword>
<reference evidence="2" key="1">
    <citation type="submission" date="2022-07" db="EMBL/GenBank/DDBJ databases">
        <title>Genome Sequence of Xylaria arbuscula.</title>
        <authorList>
            <person name="Buettner E."/>
        </authorList>
    </citation>
    <scope>NUCLEOTIDE SEQUENCE</scope>
    <source>
        <strain evidence="2">VT107</strain>
    </source>
</reference>
<feature type="region of interest" description="Disordered" evidence="1">
    <location>
        <begin position="203"/>
        <end position="225"/>
    </location>
</feature>
<sequence>MAQVFTAFPFLEADGLSTDWLFEPVHPIAPDSPETFSPPSEGIYDLEAFFEFEAATQAETVEDQPVLGAGSTAIDMCSDFPASTHGSPPVEMGSFLTGIGAGADDGLDTYPPTFLAEPPSSTKSDSLQATAIGPPPATPHVNIGYCTPDTSSGKNSWEVDGKAVGYGNAGGNACPRLAGALQAAPEADGPALRDLEPNIENPIQSIPVGLDTAPRTGKGPCRKSRRSCVRPVGIQKTKGRNVRRPDARANRREHHAIARLDNVFFPKLDNIEARSYRWIRRADKWKVEPRIDDLDLMSLFRIHQGAPVVSVRPESGDLIRIEWDQDRLEFVCADIPGRRLYLVSAEKIEYLLSNPGQGVKLNYWLYTSP</sequence>
<protein>
    <submittedName>
        <fullName evidence="2">Uncharacterized protein</fullName>
    </submittedName>
</protein>
<evidence type="ECO:0000313" key="2">
    <source>
        <dbReference type="EMBL" id="KAJ3578093.1"/>
    </source>
</evidence>
<accession>A0A9W8TP52</accession>
<dbReference type="AlphaFoldDB" id="A0A9W8TP52"/>
<dbReference type="EMBL" id="JANPWZ010000261">
    <property type="protein sequence ID" value="KAJ3578093.1"/>
    <property type="molecule type" value="Genomic_DNA"/>
</dbReference>
<evidence type="ECO:0000256" key="1">
    <source>
        <dbReference type="SAM" id="MobiDB-lite"/>
    </source>
</evidence>
<proteinExistence type="predicted"/>
<gene>
    <name evidence="2" type="ORF">NPX13_g2478</name>
</gene>
<comment type="caution">
    <text evidence="2">The sequence shown here is derived from an EMBL/GenBank/DDBJ whole genome shotgun (WGS) entry which is preliminary data.</text>
</comment>